<dbReference type="InterPro" id="IPR002921">
    <property type="entry name" value="Fungal_lipase-type"/>
</dbReference>
<dbReference type="OrthoDB" id="438440at2759"/>
<evidence type="ECO:0000313" key="2">
    <source>
        <dbReference type="EMBL" id="KXN65852.1"/>
    </source>
</evidence>
<dbReference type="PANTHER" id="PTHR45856:SF25">
    <property type="entry name" value="FUNGAL LIPASE-LIKE DOMAIN-CONTAINING PROTEIN"/>
    <property type="match status" value="1"/>
</dbReference>
<keyword evidence="2" id="KW-0378">Hydrolase</keyword>
<dbReference type="CDD" id="cd00519">
    <property type="entry name" value="Lipase_3"/>
    <property type="match status" value="1"/>
</dbReference>
<sequence>MMKSILYSMSLLATFAYNNNTLDEIAAQYSGQASLNPKGFFDEIFDLPDTFLKDFLNIANLKPPVKLAKPTKVRTPPSSEVKRHWSHGTFSYCMLSKLADYKCLIGCPDYKVTKTFEHVLLGTFAIAGYEPTTKEIIVSHRGTSNIRNWLRDFSYGKTKMTGAPEGVLLHEGFWGVYQSTAKELNQYLMTMLNDPKFKGYKVVFTGHSLGGAVSTIHAIDMASKVKAKGFEVELYAYHAPRAGNQAFVDYAIAQDITIARYTNRGDLVSHVAPRQFDFVHIPGEFHTDFSDLTGRSFRECSQDYDEDPNCGWKELKNIWLLDHAVGFGNLVNFIC</sequence>
<dbReference type="InterPro" id="IPR051218">
    <property type="entry name" value="Sec_MonoDiacylglyc_Lipase"/>
</dbReference>
<dbReference type="PANTHER" id="PTHR45856">
    <property type="entry name" value="ALPHA/BETA-HYDROLASES SUPERFAMILY PROTEIN"/>
    <property type="match status" value="1"/>
</dbReference>
<dbReference type="GO" id="GO:0016787">
    <property type="term" value="F:hydrolase activity"/>
    <property type="evidence" value="ECO:0007669"/>
    <property type="project" value="UniProtKB-KW"/>
</dbReference>
<dbReference type="SUPFAM" id="SSF53474">
    <property type="entry name" value="alpha/beta-Hydrolases"/>
    <property type="match status" value="1"/>
</dbReference>
<dbReference type="Gene3D" id="3.40.50.1820">
    <property type="entry name" value="alpha/beta hydrolase"/>
    <property type="match status" value="1"/>
</dbReference>
<protein>
    <submittedName>
        <fullName evidence="2">Alpha/beta-hydrolase</fullName>
    </submittedName>
</protein>
<dbReference type="EMBL" id="KQ964807">
    <property type="protein sequence ID" value="KXN65852.1"/>
    <property type="molecule type" value="Genomic_DNA"/>
</dbReference>
<organism evidence="2 3">
    <name type="scientific">Conidiobolus coronatus (strain ATCC 28846 / CBS 209.66 / NRRL 28638)</name>
    <name type="common">Delacroixia coronata</name>
    <dbReference type="NCBI Taxonomy" id="796925"/>
    <lineage>
        <taxon>Eukaryota</taxon>
        <taxon>Fungi</taxon>
        <taxon>Fungi incertae sedis</taxon>
        <taxon>Zoopagomycota</taxon>
        <taxon>Entomophthoromycotina</taxon>
        <taxon>Entomophthoromycetes</taxon>
        <taxon>Entomophthorales</taxon>
        <taxon>Ancylistaceae</taxon>
        <taxon>Conidiobolus</taxon>
    </lineage>
</organism>
<feature type="domain" description="Fungal lipase-type" evidence="1">
    <location>
        <begin position="138"/>
        <end position="275"/>
    </location>
</feature>
<dbReference type="Pfam" id="PF01764">
    <property type="entry name" value="Lipase_3"/>
    <property type="match status" value="1"/>
</dbReference>
<dbReference type="Proteomes" id="UP000070444">
    <property type="component" value="Unassembled WGS sequence"/>
</dbReference>
<gene>
    <name evidence="2" type="ORF">CONCODRAFT_80671</name>
</gene>
<dbReference type="AlphaFoldDB" id="A0A137NT08"/>
<proteinExistence type="predicted"/>
<accession>A0A137NT08</accession>
<dbReference type="GO" id="GO:0006629">
    <property type="term" value="P:lipid metabolic process"/>
    <property type="evidence" value="ECO:0007669"/>
    <property type="project" value="InterPro"/>
</dbReference>
<evidence type="ECO:0000313" key="3">
    <source>
        <dbReference type="Proteomes" id="UP000070444"/>
    </source>
</evidence>
<reference evidence="2 3" key="1">
    <citation type="journal article" date="2015" name="Genome Biol. Evol.">
        <title>Phylogenomic analyses indicate that early fungi evolved digesting cell walls of algal ancestors of land plants.</title>
        <authorList>
            <person name="Chang Y."/>
            <person name="Wang S."/>
            <person name="Sekimoto S."/>
            <person name="Aerts A.L."/>
            <person name="Choi C."/>
            <person name="Clum A."/>
            <person name="LaButti K.M."/>
            <person name="Lindquist E.A."/>
            <person name="Yee Ngan C."/>
            <person name="Ohm R.A."/>
            <person name="Salamov A.A."/>
            <person name="Grigoriev I.V."/>
            <person name="Spatafora J.W."/>
            <person name="Berbee M.L."/>
        </authorList>
    </citation>
    <scope>NUCLEOTIDE SEQUENCE [LARGE SCALE GENOMIC DNA]</scope>
    <source>
        <strain evidence="2 3">NRRL 28638</strain>
    </source>
</reference>
<name>A0A137NT08_CONC2</name>
<evidence type="ECO:0000259" key="1">
    <source>
        <dbReference type="Pfam" id="PF01764"/>
    </source>
</evidence>
<keyword evidence="3" id="KW-1185">Reference proteome</keyword>
<dbReference type="InterPro" id="IPR029058">
    <property type="entry name" value="AB_hydrolase_fold"/>
</dbReference>